<dbReference type="Gene3D" id="1.10.287.1080">
    <property type="entry name" value="MazG-like"/>
    <property type="match status" value="1"/>
</dbReference>
<protein>
    <submittedName>
        <fullName evidence="1">Uncharacterized protein</fullName>
    </submittedName>
</protein>
<evidence type="ECO:0000313" key="2">
    <source>
        <dbReference type="Proteomes" id="UP000034727"/>
    </source>
</evidence>
<comment type="caution">
    <text evidence="1">The sequence shown here is derived from an EMBL/GenBank/DDBJ whole genome shotgun (WGS) entry which is preliminary data.</text>
</comment>
<gene>
    <name evidence="1" type="ORF">UX22_C0025G0006</name>
</gene>
<sequence length="57" mass="6774">MNDEKITTIKDAQALVKSFAERNNWKDAPNVDKFDHLHEELIEMSQHLRYKSEKESN</sequence>
<accession>A0A0G1N1P2</accession>
<organism evidence="1 2">
    <name type="scientific">Candidatus Jorgensenbacteria bacterium GW2011_GWA2_45_9</name>
    <dbReference type="NCBI Taxonomy" id="1618663"/>
    <lineage>
        <taxon>Bacteria</taxon>
        <taxon>Candidatus Joergenseniibacteriota</taxon>
    </lineage>
</organism>
<dbReference type="AlphaFoldDB" id="A0A0G1N1P2"/>
<evidence type="ECO:0000313" key="1">
    <source>
        <dbReference type="EMBL" id="KKU14424.1"/>
    </source>
</evidence>
<proteinExistence type="predicted"/>
<dbReference type="Proteomes" id="UP000034727">
    <property type="component" value="Unassembled WGS sequence"/>
</dbReference>
<reference evidence="1 2" key="1">
    <citation type="journal article" date="2015" name="Nature">
        <title>rRNA introns, odd ribosomes, and small enigmatic genomes across a large radiation of phyla.</title>
        <authorList>
            <person name="Brown C.T."/>
            <person name="Hug L.A."/>
            <person name="Thomas B.C."/>
            <person name="Sharon I."/>
            <person name="Castelle C.J."/>
            <person name="Singh A."/>
            <person name="Wilkins M.J."/>
            <person name="Williams K.H."/>
            <person name="Banfield J.F."/>
        </authorList>
    </citation>
    <scope>NUCLEOTIDE SEQUENCE [LARGE SCALE GENOMIC DNA]</scope>
</reference>
<dbReference type="EMBL" id="LCLJ01000025">
    <property type="protein sequence ID" value="KKU14424.1"/>
    <property type="molecule type" value="Genomic_DNA"/>
</dbReference>
<name>A0A0G1N1P2_9BACT</name>